<dbReference type="EMBL" id="BBPA01000077">
    <property type="protein sequence ID" value="GAL95853.1"/>
    <property type="molecule type" value="Genomic_DNA"/>
</dbReference>
<proteinExistence type="predicted"/>
<reference evidence="2" key="1">
    <citation type="journal article" date="2015" name="Genome">
        <title>Whole Genome Sequence of the Non-Microcystin-Producing Microcystis aeruginosa Strain NIES-44.</title>
        <authorList>
            <person name="Okano K."/>
            <person name="Miyata N."/>
            <person name="Ozaki Y."/>
        </authorList>
    </citation>
    <scope>NUCLEOTIDE SEQUENCE [LARGE SCALE GENOMIC DNA]</scope>
    <source>
        <strain evidence="2">NIES-44</strain>
    </source>
</reference>
<dbReference type="RefSeq" id="WP_012267265.1">
    <property type="nucleotide sequence ID" value="NZ_BBPA01000077.1"/>
</dbReference>
<gene>
    <name evidence="1" type="ORF">N44_04709</name>
</gene>
<evidence type="ECO:0008006" key="3">
    <source>
        <dbReference type="Google" id="ProtNLM"/>
    </source>
</evidence>
<sequence length="283" mass="30219">MAISKVKKRSINRRVATVSAYTVLLIGITTVPSYALTLIGNNDQLALYGKLRENFTTLTGTTSSVLVNLGNGLEETGEISFALDPSGNSYFDYDFDAGTASAYLELLATFPLQQSIGADPIKIVISESGNITETLEVSTVLGDVVWEAYFNGTITQPGGTPQSTNGRLDATSPQTITTPILTVSSRTILFGGGTVLSGPFAGVKFFNSNFWFQKNTNTNETNTCNLIIRPKLLQNNVIPDCQAIPEPTSTLSLLSLGILGAGATLKRKVKRSHSTEKEPSNVG</sequence>
<dbReference type="NCBIfam" id="TIGR02595">
    <property type="entry name" value="PEP_CTERM"/>
    <property type="match status" value="1"/>
</dbReference>
<name>A0A0A1W288_MICAE</name>
<comment type="caution">
    <text evidence="1">The sequence shown here is derived from an EMBL/GenBank/DDBJ whole genome shotgun (WGS) entry which is preliminary data.</text>
</comment>
<dbReference type="InterPro" id="IPR013424">
    <property type="entry name" value="Ice-binding_C"/>
</dbReference>
<evidence type="ECO:0000313" key="2">
    <source>
        <dbReference type="Proteomes" id="UP000030321"/>
    </source>
</evidence>
<dbReference type="Proteomes" id="UP000030321">
    <property type="component" value="Unassembled WGS sequence"/>
</dbReference>
<accession>A0A0A1W288</accession>
<dbReference type="AlphaFoldDB" id="A0A0A1W288"/>
<protein>
    <recommendedName>
        <fullName evidence="3">PEP-CTERM protein-sorting domain-containing protein</fullName>
    </recommendedName>
</protein>
<evidence type="ECO:0000313" key="1">
    <source>
        <dbReference type="EMBL" id="GAL95853.1"/>
    </source>
</evidence>
<organism evidence="1 2">
    <name type="scientific">Microcystis aeruginosa NIES-44</name>
    <dbReference type="NCBI Taxonomy" id="449439"/>
    <lineage>
        <taxon>Bacteria</taxon>
        <taxon>Bacillati</taxon>
        <taxon>Cyanobacteriota</taxon>
        <taxon>Cyanophyceae</taxon>
        <taxon>Oscillatoriophycideae</taxon>
        <taxon>Chroococcales</taxon>
        <taxon>Microcystaceae</taxon>
        <taxon>Microcystis</taxon>
    </lineage>
</organism>